<accession>A0A073ITX0</accession>
<dbReference type="InterPro" id="IPR033932">
    <property type="entry name" value="YtcJ-like"/>
</dbReference>
<evidence type="ECO:0000259" key="1">
    <source>
        <dbReference type="Pfam" id="PF07969"/>
    </source>
</evidence>
<dbReference type="GO" id="GO:0016810">
    <property type="term" value="F:hydrolase activity, acting on carbon-nitrogen (but not peptide) bonds"/>
    <property type="evidence" value="ECO:0007669"/>
    <property type="project" value="InterPro"/>
</dbReference>
<dbReference type="RefSeq" id="WP_037974667.1">
    <property type="nucleotide sequence ID" value="NZ_JMKI01000008.1"/>
</dbReference>
<dbReference type="EMBL" id="JMKI01000008">
    <property type="protein sequence ID" value="KEJ92995.1"/>
    <property type="molecule type" value="Genomic_DNA"/>
</dbReference>
<dbReference type="SUPFAM" id="SSF51338">
    <property type="entry name" value="Composite domain of metallo-dependent hydrolases"/>
    <property type="match status" value="1"/>
</dbReference>
<dbReference type="Gene3D" id="3.10.310.70">
    <property type="match status" value="1"/>
</dbReference>
<organism evidence="2 3">
    <name type="scientific">Synergistes jonesii</name>
    <dbReference type="NCBI Taxonomy" id="2754"/>
    <lineage>
        <taxon>Bacteria</taxon>
        <taxon>Thermotogati</taxon>
        <taxon>Synergistota</taxon>
        <taxon>Synergistia</taxon>
        <taxon>Synergistales</taxon>
        <taxon>Synergistaceae</taxon>
        <taxon>Synergistes</taxon>
    </lineage>
</organism>
<reference evidence="2 3" key="1">
    <citation type="submission" date="2014-04" db="EMBL/GenBank/DDBJ databases">
        <title>Draft Genome Sequence of Synergistes jonesii.</title>
        <authorList>
            <person name="Coil D.A."/>
            <person name="Eisen J.A."/>
            <person name="Holland-Moritz H.E."/>
        </authorList>
    </citation>
    <scope>NUCLEOTIDE SEQUENCE [LARGE SCALE GENOMIC DNA]</scope>
    <source>
        <strain evidence="2 3">78-1</strain>
    </source>
</reference>
<dbReference type="InterPro" id="IPR032466">
    <property type="entry name" value="Metal_Hydrolase"/>
</dbReference>
<dbReference type="Gene3D" id="3.20.20.140">
    <property type="entry name" value="Metal-dependent hydrolases"/>
    <property type="match status" value="1"/>
</dbReference>
<dbReference type="AlphaFoldDB" id="A0A073ITX0"/>
<dbReference type="SUPFAM" id="SSF51556">
    <property type="entry name" value="Metallo-dependent hydrolases"/>
    <property type="match status" value="1"/>
</dbReference>
<feature type="domain" description="Amidohydrolase 3" evidence="1">
    <location>
        <begin position="55"/>
        <end position="538"/>
    </location>
</feature>
<dbReference type="Gene3D" id="2.30.40.10">
    <property type="entry name" value="Urease, subunit C, domain 1"/>
    <property type="match status" value="1"/>
</dbReference>
<dbReference type="CDD" id="cd01300">
    <property type="entry name" value="YtcJ_like"/>
    <property type="match status" value="1"/>
</dbReference>
<keyword evidence="3" id="KW-1185">Reference proteome</keyword>
<dbReference type="eggNOG" id="COG1574">
    <property type="taxonomic scope" value="Bacteria"/>
</dbReference>
<protein>
    <recommendedName>
        <fullName evidence="1">Amidohydrolase 3 domain-containing protein</fullName>
    </recommendedName>
</protein>
<dbReference type="Proteomes" id="UP000027665">
    <property type="component" value="Unassembled WGS sequence"/>
</dbReference>
<comment type="caution">
    <text evidence="2">The sequence shown here is derived from an EMBL/GenBank/DDBJ whole genome shotgun (WGS) entry which is preliminary data.</text>
</comment>
<gene>
    <name evidence="2" type="ORF">EH55_13450</name>
</gene>
<name>A0A073ITX0_9BACT</name>
<dbReference type="PANTHER" id="PTHR22642">
    <property type="entry name" value="IMIDAZOLONEPROPIONASE"/>
    <property type="match status" value="1"/>
</dbReference>
<dbReference type="InterPro" id="IPR011059">
    <property type="entry name" value="Metal-dep_hydrolase_composite"/>
</dbReference>
<sequence length="541" mass="59493">MAENRRRDSLALINGVIYPMAYPGRAQAVFSRGGVVEALGTDKEILARCDTKTVVLDMKGRYVLPGFTDTHIHLIAAGRSLETLDLSGARSIDELVSSAKKFLSENPVPQNGWFYARGWNQNNMDENRFPDRGDLDGISTELPLFFERSCGHIAALNSRALETLNIVPGFRIAGGVIETDAKGVPNGIISETAVNWVRMKLPPHSKESLRRWYSIAADKLVSHGITSVQTDDLEIAGSVQEIFDLYESIESEEKIPLRISHQWCLRDGDELASFIESGNNKRSGRYFRSGPLKIHVDGTLGARTAALREEYSDDPGNRGVYSHSQGEMNKLVRRAQEAGMQVAFYAIGDGAIERCLNAVEAAKDADNADMAHRIVHCQVGGADLYARMASLGVMADIQPAFVTSDWPIVMHRLDAERARWSYAWKSLINAGIPVGAGSDAPSESLDPFIGIRAAILRQDLNDKPEHGWMPSQRLDRVEAFSLYTSGGANICGELPWRGTLEPGKAADMAAFMNDPFTVSENDLLNVENGLTVVDGRIRFIK</sequence>
<proteinExistence type="predicted"/>
<dbReference type="GeneID" id="90982896"/>
<evidence type="ECO:0000313" key="3">
    <source>
        <dbReference type="Proteomes" id="UP000027665"/>
    </source>
</evidence>
<dbReference type="Pfam" id="PF07969">
    <property type="entry name" value="Amidohydro_3"/>
    <property type="match status" value="1"/>
</dbReference>
<dbReference type="OrthoDB" id="9767366at2"/>
<dbReference type="InterPro" id="IPR013108">
    <property type="entry name" value="Amidohydro_3"/>
</dbReference>
<dbReference type="STRING" id="2754.EH55_13450"/>
<evidence type="ECO:0000313" key="2">
    <source>
        <dbReference type="EMBL" id="KEJ92995.1"/>
    </source>
</evidence>
<dbReference type="PATRIC" id="fig|2754.20.peg.1790"/>
<dbReference type="PANTHER" id="PTHR22642:SF2">
    <property type="entry name" value="PROTEIN LONG AFTER FAR-RED 3"/>
    <property type="match status" value="1"/>
</dbReference>